<dbReference type="OrthoDB" id="5556956at2759"/>
<dbReference type="Proteomes" id="UP000054248">
    <property type="component" value="Unassembled WGS sequence"/>
</dbReference>
<feature type="region of interest" description="Disordered" evidence="1">
    <location>
        <begin position="1"/>
        <end position="31"/>
    </location>
</feature>
<evidence type="ECO:0000256" key="1">
    <source>
        <dbReference type="SAM" id="MobiDB-lite"/>
    </source>
</evidence>
<gene>
    <name evidence="2" type="ORF">M407DRAFT_3705</name>
</gene>
<keyword evidence="3" id="KW-1185">Reference proteome</keyword>
<feature type="region of interest" description="Disordered" evidence="1">
    <location>
        <begin position="55"/>
        <end position="165"/>
    </location>
</feature>
<protein>
    <submittedName>
        <fullName evidence="2">Uncharacterized protein</fullName>
    </submittedName>
</protein>
<reference evidence="2 3" key="1">
    <citation type="submission" date="2014-04" db="EMBL/GenBank/DDBJ databases">
        <authorList>
            <consortium name="DOE Joint Genome Institute"/>
            <person name="Kuo A."/>
            <person name="Girlanda M."/>
            <person name="Perotto S."/>
            <person name="Kohler A."/>
            <person name="Nagy L.G."/>
            <person name="Floudas D."/>
            <person name="Copeland A."/>
            <person name="Barry K.W."/>
            <person name="Cichocki N."/>
            <person name="Veneault-Fourrey C."/>
            <person name="LaButti K."/>
            <person name="Lindquist E.A."/>
            <person name="Lipzen A."/>
            <person name="Lundell T."/>
            <person name="Morin E."/>
            <person name="Murat C."/>
            <person name="Sun H."/>
            <person name="Tunlid A."/>
            <person name="Henrissat B."/>
            <person name="Grigoriev I.V."/>
            <person name="Hibbett D.S."/>
            <person name="Martin F."/>
            <person name="Nordberg H.P."/>
            <person name="Cantor M.N."/>
            <person name="Hua S.X."/>
        </authorList>
    </citation>
    <scope>NUCLEOTIDE SEQUENCE [LARGE SCALE GENOMIC DNA]</scope>
    <source>
        <strain evidence="2 3">MUT 4182</strain>
    </source>
</reference>
<dbReference type="PANTHER" id="PTHR28096:SF1">
    <property type="entry name" value="PROTEIN FAF1"/>
    <property type="match status" value="1"/>
</dbReference>
<dbReference type="PANTHER" id="PTHR28096">
    <property type="entry name" value="PROTEIN FAF1"/>
    <property type="match status" value="1"/>
</dbReference>
<sequence length="322" mass="35008">MAQSSKALGKRKADPSSDSESSTSGSDSEALAMLQVQGQAFLQSFGNAIPELLPTKVAKKKPRIEDTPSLEEADEEWCGLDSEDEVPSIKERARRPKRASESGVKVTPDPASNVVVFSEPRGSVSTSISKRDAKALMSSKVSKIHSTPGADDDQPTEADGEQEQSLNLKDKELFRLLHTRLLAGTTSSAVHQTNGERRRALQGRVIELAGGAKVGHGLKVLHHQYKVHQPKRTRDVIEKKEQATDAARKAEFEENGIFHKDNKKSLFLQVRKHKTKPRLGGIGEGIGKYKDGTLTLSKAEIASITGTSSGGGSKKGRDRKRR</sequence>
<feature type="compositionally biased region" description="Acidic residues" evidence="1">
    <location>
        <begin position="68"/>
        <end position="86"/>
    </location>
</feature>
<name>A0A0C3QM36_9AGAM</name>
<proteinExistence type="predicted"/>
<reference evidence="3" key="2">
    <citation type="submission" date="2015-01" db="EMBL/GenBank/DDBJ databases">
        <title>Evolutionary Origins and Diversification of the Mycorrhizal Mutualists.</title>
        <authorList>
            <consortium name="DOE Joint Genome Institute"/>
            <consortium name="Mycorrhizal Genomics Consortium"/>
            <person name="Kohler A."/>
            <person name="Kuo A."/>
            <person name="Nagy L.G."/>
            <person name="Floudas D."/>
            <person name="Copeland A."/>
            <person name="Barry K.W."/>
            <person name="Cichocki N."/>
            <person name="Veneault-Fourrey C."/>
            <person name="LaButti K."/>
            <person name="Lindquist E.A."/>
            <person name="Lipzen A."/>
            <person name="Lundell T."/>
            <person name="Morin E."/>
            <person name="Murat C."/>
            <person name="Riley R."/>
            <person name="Ohm R."/>
            <person name="Sun H."/>
            <person name="Tunlid A."/>
            <person name="Henrissat B."/>
            <person name="Grigoriev I.V."/>
            <person name="Hibbett D.S."/>
            <person name="Martin F."/>
        </authorList>
    </citation>
    <scope>NUCLEOTIDE SEQUENCE [LARGE SCALE GENOMIC DNA]</scope>
    <source>
        <strain evidence="3">MUT 4182</strain>
    </source>
</reference>
<feature type="region of interest" description="Disordered" evidence="1">
    <location>
        <begin position="302"/>
        <end position="322"/>
    </location>
</feature>
<dbReference type="HOGENOM" id="CLU_051226_0_0_1"/>
<feature type="compositionally biased region" description="Acidic residues" evidence="1">
    <location>
        <begin position="150"/>
        <end position="162"/>
    </location>
</feature>
<dbReference type="GO" id="GO:0000462">
    <property type="term" value="P:maturation of SSU-rRNA from tricistronic rRNA transcript (SSU-rRNA, 5.8S rRNA, LSU-rRNA)"/>
    <property type="evidence" value="ECO:0007669"/>
    <property type="project" value="TreeGrafter"/>
</dbReference>
<dbReference type="STRING" id="1051891.A0A0C3QM36"/>
<accession>A0A0C3QM36</accession>
<dbReference type="GO" id="GO:0005730">
    <property type="term" value="C:nucleolus"/>
    <property type="evidence" value="ECO:0007669"/>
    <property type="project" value="TreeGrafter"/>
</dbReference>
<organism evidence="2 3">
    <name type="scientific">Tulasnella calospora MUT 4182</name>
    <dbReference type="NCBI Taxonomy" id="1051891"/>
    <lineage>
        <taxon>Eukaryota</taxon>
        <taxon>Fungi</taxon>
        <taxon>Dikarya</taxon>
        <taxon>Basidiomycota</taxon>
        <taxon>Agaricomycotina</taxon>
        <taxon>Agaricomycetes</taxon>
        <taxon>Cantharellales</taxon>
        <taxon>Tulasnellaceae</taxon>
        <taxon>Tulasnella</taxon>
    </lineage>
</organism>
<dbReference type="EMBL" id="KN822945">
    <property type="protein sequence ID" value="KIO33950.1"/>
    <property type="molecule type" value="Genomic_DNA"/>
</dbReference>
<dbReference type="InterPro" id="IPR053030">
    <property type="entry name" value="Ribosomal_biogenesis_FAF1-like"/>
</dbReference>
<evidence type="ECO:0000313" key="3">
    <source>
        <dbReference type="Proteomes" id="UP000054248"/>
    </source>
</evidence>
<dbReference type="AlphaFoldDB" id="A0A0C3QM36"/>
<evidence type="ECO:0000313" key="2">
    <source>
        <dbReference type="EMBL" id="KIO33950.1"/>
    </source>
</evidence>
<feature type="compositionally biased region" description="Low complexity" evidence="1">
    <location>
        <begin position="16"/>
        <end position="29"/>
    </location>
</feature>